<evidence type="ECO:0000313" key="4">
    <source>
        <dbReference type="Proteomes" id="UP000019373"/>
    </source>
</evidence>
<keyword evidence="4" id="KW-1185">Reference proteome</keyword>
<sequence length="162" mass="18456">MRRINHQIPFFPYRFLFLYFEPFAAFAGALKVVLTPVSYLQVFSPSATSTTYNPLEQPIYDQVGALLLLFAWCQAVVLRVAGEDVRVWKSILFGMFLCDCVHLASQYRILGWEVFVNPSRWRMEEWVNFVMLYGPGSLRLAFCAGLGLGEDGSRVKRAAKGD</sequence>
<dbReference type="EMBL" id="KE721204">
    <property type="protein sequence ID" value="ERF71484.1"/>
    <property type="molecule type" value="Genomic_DNA"/>
</dbReference>
<evidence type="ECO:0000313" key="3">
    <source>
        <dbReference type="EMBL" id="ERF71484.1"/>
    </source>
</evidence>
<dbReference type="PANTHER" id="PTHR37019:SF1">
    <property type="entry name" value="EXPERA DOMAIN-CONTAINING PROTEIN"/>
    <property type="match status" value="1"/>
</dbReference>
<protein>
    <recommendedName>
        <fullName evidence="2">DUF7704 domain-containing protein</fullName>
    </recommendedName>
</protein>
<evidence type="ECO:0000259" key="2">
    <source>
        <dbReference type="Pfam" id="PF24803"/>
    </source>
</evidence>
<organism evidence="3 4">
    <name type="scientific">Endocarpon pusillum (strain Z07020 / HMAS-L-300199)</name>
    <name type="common">Lichen-forming fungus</name>
    <dbReference type="NCBI Taxonomy" id="1263415"/>
    <lineage>
        <taxon>Eukaryota</taxon>
        <taxon>Fungi</taxon>
        <taxon>Dikarya</taxon>
        <taxon>Ascomycota</taxon>
        <taxon>Pezizomycotina</taxon>
        <taxon>Eurotiomycetes</taxon>
        <taxon>Chaetothyriomycetidae</taxon>
        <taxon>Verrucariales</taxon>
        <taxon>Verrucariaceae</taxon>
        <taxon>Endocarpon</taxon>
    </lineage>
</organism>
<dbReference type="Pfam" id="PF24803">
    <property type="entry name" value="DUF7704"/>
    <property type="match status" value="1"/>
</dbReference>
<feature type="transmembrane region" description="Helical" evidence="1">
    <location>
        <begin position="16"/>
        <end position="39"/>
    </location>
</feature>
<gene>
    <name evidence="3" type="ORF">EPUS_00473</name>
</gene>
<dbReference type="OrthoDB" id="5313995at2759"/>
<accession>U1HQV3</accession>
<feature type="transmembrane region" description="Helical" evidence="1">
    <location>
        <begin position="59"/>
        <end position="78"/>
    </location>
</feature>
<dbReference type="InterPro" id="IPR056121">
    <property type="entry name" value="DUF7704"/>
</dbReference>
<dbReference type="AlphaFoldDB" id="U1HQV3"/>
<dbReference type="eggNOG" id="ENOG502SUH8">
    <property type="taxonomic scope" value="Eukaryota"/>
</dbReference>
<keyword evidence="1" id="KW-1133">Transmembrane helix</keyword>
<dbReference type="PANTHER" id="PTHR37019">
    <property type="entry name" value="CHROMOSOME 1, WHOLE GENOME SHOTGUN SEQUENCE"/>
    <property type="match status" value="1"/>
</dbReference>
<dbReference type="HOGENOM" id="CLU_112091_2_0_1"/>
<keyword evidence="1" id="KW-0812">Transmembrane</keyword>
<feature type="domain" description="DUF7704" evidence="2">
    <location>
        <begin position="7"/>
        <end position="146"/>
    </location>
</feature>
<name>U1HQV3_ENDPU</name>
<keyword evidence="1" id="KW-0472">Membrane</keyword>
<dbReference type="GeneID" id="19235534"/>
<dbReference type="Proteomes" id="UP000019373">
    <property type="component" value="Unassembled WGS sequence"/>
</dbReference>
<dbReference type="RefSeq" id="XP_007802693.1">
    <property type="nucleotide sequence ID" value="XM_007804502.1"/>
</dbReference>
<dbReference type="OMA" id="GHCYAAW"/>
<evidence type="ECO:0000256" key="1">
    <source>
        <dbReference type="SAM" id="Phobius"/>
    </source>
</evidence>
<reference evidence="4" key="1">
    <citation type="journal article" date="2014" name="BMC Genomics">
        <title>Genome characteristics reveal the impact of lichenization on lichen-forming fungus Endocarpon pusillum Hedwig (Verrucariales, Ascomycota).</title>
        <authorList>
            <person name="Wang Y.-Y."/>
            <person name="Liu B."/>
            <person name="Zhang X.-Y."/>
            <person name="Zhou Q.-M."/>
            <person name="Zhang T."/>
            <person name="Li H."/>
            <person name="Yu Y.-F."/>
            <person name="Zhang X.-L."/>
            <person name="Hao X.-Y."/>
            <person name="Wang M."/>
            <person name="Wang L."/>
            <person name="Wei J.-C."/>
        </authorList>
    </citation>
    <scope>NUCLEOTIDE SEQUENCE [LARGE SCALE GENOMIC DNA]</scope>
    <source>
        <strain evidence="4">Z07020 / HMAS-L-300199</strain>
    </source>
</reference>
<proteinExistence type="predicted"/>